<organism evidence="2 3">
    <name type="scientific">Rhodosorus marinus</name>
    <dbReference type="NCBI Taxonomy" id="101924"/>
    <lineage>
        <taxon>Eukaryota</taxon>
        <taxon>Rhodophyta</taxon>
        <taxon>Stylonematophyceae</taxon>
        <taxon>Stylonematales</taxon>
        <taxon>Stylonemataceae</taxon>
        <taxon>Rhodosorus</taxon>
    </lineage>
</organism>
<dbReference type="Proteomes" id="UP001157974">
    <property type="component" value="Unassembled WGS sequence"/>
</dbReference>
<gene>
    <name evidence="2" type="ORF">NDN08_006522</name>
</gene>
<dbReference type="AlphaFoldDB" id="A0AAV8UHU5"/>
<dbReference type="PANTHER" id="PTHR33698:SF3">
    <property type="entry name" value="OS09G0266000 PROTEIN"/>
    <property type="match status" value="1"/>
</dbReference>
<comment type="caution">
    <text evidence="2">The sequence shown here is derived from an EMBL/GenBank/DDBJ whole genome shotgun (WGS) entry which is preliminary data.</text>
</comment>
<keyword evidence="3" id="KW-1185">Reference proteome</keyword>
<dbReference type="EMBL" id="JAMWBK010000009">
    <property type="protein sequence ID" value="KAJ8902114.1"/>
    <property type="molecule type" value="Genomic_DNA"/>
</dbReference>
<reference evidence="2 3" key="1">
    <citation type="journal article" date="2023" name="Nat. Commun.">
        <title>Origin of minicircular mitochondrial genomes in red algae.</title>
        <authorList>
            <person name="Lee Y."/>
            <person name="Cho C.H."/>
            <person name="Lee Y.M."/>
            <person name="Park S.I."/>
            <person name="Yang J.H."/>
            <person name="West J.A."/>
            <person name="Bhattacharya D."/>
            <person name="Yoon H.S."/>
        </authorList>
    </citation>
    <scope>NUCLEOTIDE SEQUENCE [LARGE SCALE GENOMIC DNA]</scope>
    <source>
        <strain evidence="2 3">CCMP1338</strain>
        <tissue evidence="2">Whole cell</tissue>
    </source>
</reference>
<feature type="domain" description="SnoaL-like" evidence="1">
    <location>
        <begin position="56"/>
        <end position="152"/>
    </location>
</feature>
<dbReference type="PANTHER" id="PTHR33698">
    <property type="entry name" value="NUCLEAR TRANSPORT FACTOR 2 (NTF2)-LIKE PROTEIN"/>
    <property type="match status" value="1"/>
</dbReference>
<dbReference type="InterPro" id="IPR037401">
    <property type="entry name" value="SnoaL-like"/>
</dbReference>
<accession>A0AAV8UHU5</accession>
<dbReference type="InterPro" id="IPR032710">
    <property type="entry name" value="NTF2-like_dom_sf"/>
</dbReference>
<evidence type="ECO:0000313" key="2">
    <source>
        <dbReference type="EMBL" id="KAJ8902114.1"/>
    </source>
</evidence>
<evidence type="ECO:0000259" key="1">
    <source>
        <dbReference type="Pfam" id="PF12680"/>
    </source>
</evidence>
<dbReference type="Pfam" id="PF12680">
    <property type="entry name" value="SnoaL_2"/>
    <property type="match status" value="1"/>
</dbReference>
<sequence>MAGFVPTCFPHAQGSSTSLMCPRHRGPGFVHRQSTTLCSEPTGDLVRASEGLPERVRAFYDFFNRRDFDSMLSLLAEYVVIRDYRFSSSTRGLDNVREYYENLSNAYPEGAQVVLTDLTDGREGDAAAVFYVTDRNGKELQLSRGMSYHVEDELGMCNIEVHTEFLKPGKSAAPVVKRLFSFLSRIPADWLNKI</sequence>
<proteinExistence type="predicted"/>
<dbReference type="SUPFAM" id="SSF54427">
    <property type="entry name" value="NTF2-like"/>
    <property type="match status" value="1"/>
</dbReference>
<evidence type="ECO:0000313" key="3">
    <source>
        <dbReference type="Proteomes" id="UP001157974"/>
    </source>
</evidence>
<dbReference type="Gene3D" id="3.10.450.50">
    <property type="match status" value="1"/>
</dbReference>
<name>A0AAV8UHU5_9RHOD</name>
<protein>
    <recommendedName>
        <fullName evidence="1">SnoaL-like domain-containing protein</fullName>
    </recommendedName>
</protein>